<protein>
    <submittedName>
        <fullName evidence="2">Str. FM013</fullName>
    </submittedName>
</protein>
<reference evidence="2 3" key="1">
    <citation type="journal article" date="2014" name="Nat. Commun.">
        <title>Multiple recent horizontal transfers of a large genomic region in cheese making fungi.</title>
        <authorList>
            <person name="Cheeseman K."/>
            <person name="Ropars J."/>
            <person name="Renault P."/>
            <person name="Dupont J."/>
            <person name="Gouzy J."/>
            <person name="Branca A."/>
            <person name="Abraham A.L."/>
            <person name="Ceppi M."/>
            <person name="Conseiller E."/>
            <person name="Debuchy R."/>
            <person name="Malagnac F."/>
            <person name="Goarin A."/>
            <person name="Silar P."/>
            <person name="Lacoste S."/>
            <person name="Sallet E."/>
            <person name="Bensimon A."/>
            <person name="Giraud T."/>
            <person name="Brygoo Y."/>
        </authorList>
    </citation>
    <scope>NUCLEOTIDE SEQUENCE [LARGE SCALE GENOMIC DNA]</scope>
    <source>
        <strain evidence="3">FM 013</strain>
    </source>
</reference>
<proteinExistence type="predicted"/>
<feature type="region of interest" description="Disordered" evidence="1">
    <location>
        <begin position="67"/>
        <end position="114"/>
    </location>
</feature>
<feature type="compositionally biased region" description="Low complexity" evidence="1">
    <location>
        <begin position="69"/>
        <end position="81"/>
    </location>
</feature>
<dbReference type="EMBL" id="HG793138">
    <property type="protein sequence ID" value="CRL21115.1"/>
    <property type="molecule type" value="Genomic_DNA"/>
</dbReference>
<dbReference type="AlphaFoldDB" id="A0A0G4P458"/>
<sequence length="240" mass="26016">MPTKYGSPTVGRDVDTQWVQWLARRKTPIASPPSSSTPVPMPSATLHDSGPLHSRSTATSYFALLSAAQGQQQPRRQGRPQTPSPSMDSSWGTWLFDRGPRGSKRPTSAGVNPQMQTTSIEPQLTSTAPAFAVSSLDPLHFPLTTPLMDSESIPGVSDEALGEFDLGLDVDLTGQGAELLTWLDEEYSFTMETPVCSGKRGLDSPRELSVSKKQIVDCRSDLGRAPTGIYGCEYRPYSNI</sequence>
<keyword evidence="3" id="KW-1185">Reference proteome</keyword>
<feature type="region of interest" description="Disordered" evidence="1">
    <location>
        <begin position="25"/>
        <end position="54"/>
    </location>
</feature>
<dbReference type="Proteomes" id="UP000053732">
    <property type="component" value="Unassembled WGS sequence"/>
</dbReference>
<name>A0A0G4P458_PENC3</name>
<accession>A0A0G4P458</accession>
<feature type="compositionally biased region" description="Polar residues" evidence="1">
    <location>
        <begin position="105"/>
        <end position="114"/>
    </location>
</feature>
<evidence type="ECO:0000256" key="1">
    <source>
        <dbReference type="SAM" id="MobiDB-lite"/>
    </source>
</evidence>
<organism evidence="2 3">
    <name type="scientific">Penicillium camemberti (strain FM 013)</name>
    <dbReference type="NCBI Taxonomy" id="1429867"/>
    <lineage>
        <taxon>Eukaryota</taxon>
        <taxon>Fungi</taxon>
        <taxon>Dikarya</taxon>
        <taxon>Ascomycota</taxon>
        <taxon>Pezizomycotina</taxon>
        <taxon>Eurotiomycetes</taxon>
        <taxon>Eurotiomycetidae</taxon>
        <taxon>Eurotiales</taxon>
        <taxon>Aspergillaceae</taxon>
        <taxon>Penicillium</taxon>
    </lineage>
</organism>
<gene>
    <name evidence="2" type="ORF">PCAMFM013_S005g000279</name>
</gene>
<evidence type="ECO:0000313" key="2">
    <source>
        <dbReference type="EMBL" id="CRL21115.1"/>
    </source>
</evidence>
<evidence type="ECO:0000313" key="3">
    <source>
        <dbReference type="Proteomes" id="UP000053732"/>
    </source>
</evidence>